<dbReference type="EMBL" id="LR721787">
    <property type="protein sequence ID" value="VVW79674.1"/>
    <property type="molecule type" value="Genomic_DNA"/>
</dbReference>
<protein>
    <submittedName>
        <fullName evidence="2">Uncharacterized protein</fullName>
    </submittedName>
</protein>
<organism evidence="2">
    <name type="scientific">Nymphaea colorata</name>
    <name type="common">pocket water lily</name>
    <dbReference type="NCBI Taxonomy" id="210225"/>
    <lineage>
        <taxon>Eukaryota</taxon>
        <taxon>Viridiplantae</taxon>
        <taxon>Streptophyta</taxon>
        <taxon>Embryophyta</taxon>
        <taxon>Tracheophyta</taxon>
        <taxon>Spermatophyta</taxon>
        <taxon>Magnoliopsida</taxon>
        <taxon>Nymphaeales</taxon>
        <taxon>Nymphaeaceae</taxon>
        <taxon>Nymphaea</taxon>
    </lineage>
</organism>
<feature type="compositionally biased region" description="Basic and acidic residues" evidence="1">
    <location>
        <begin position="86"/>
        <end position="102"/>
    </location>
</feature>
<dbReference type="AlphaFoldDB" id="A0A5K1GV70"/>
<name>A0A5K1GV70_9MAGN</name>
<gene>
    <name evidence="2" type="ORF">NYM_LOCUS27891</name>
</gene>
<evidence type="ECO:0000313" key="2">
    <source>
        <dbReference type="EMBL" id="VVW79674.1"/>
    </source>
</evidence>
<feature type="compositionally biased region" description="Low complexity" evidence="1">
    <location>
        <begin position="103"/>
        <end position="131"/>
    </location>
</feature>
<reference evidence="2" key="1">
    <citation type="submission" date="2019-09" db="EMBL/GenBank/DDBJ databases">
        <authorList>
            <person name="Zhang L."/>
        </authorList>
    </citation>
    <scope>NUCLEOTIDE SEQUENCE</scope>
</reference>
<sequence>MPAALPFTRPPMAIMPPFNRTSVISAKFQKRYRRSPRNDPDDDSDKMGGVGFAVLTAMESGRSQRKGDSSDFPLPGTSLTGGAPSRDGKRDRQKEMASKKSETGTNNTESTSLSGHDVLLALQSASAQKASLARRRRGSKQKGTTLTEESRLNPDDIRPIIIKSDWAARLRKLENLLEDLTMDDV</sequence>
<proteinExistence type="predicted"/>
<dbReference type="PANTHER" id="PTHR37728:SF1">
    <property type="entry name" value="OS06G0132300 PROTEIN"/>
    <property type="match status" value="1"/>
</dbReference>
<dbReference type="Gramene" id="NC9G0272210.1">
    <property type="protein sequence ID" value="NC9G0272210.1:cds"/>
    <property type="gene ID" value="NC9G0272210"/>
</dbReference>
<accession>A0A5K1GV70</accession>
<feature type="region of interest" description="Disordered" evidence="1">
    <location>
        <begin position="24"/>
        <end position="152"/>
    </location>
</feature>
<dbReference type="PANTHER" id="PTHR37728">
    <property type="entry name" value="BNAA04G26730D PROTEIN"/>
    <property type="match status" value="1"/>
</dbReference>
<evidence type="ECO:0000256" key="1">
    <source>
        <dbReference type="SAM" id="MobiDB-lite"/>
    </source>
</evidence>